<dbReference type="InterPro" id="IPR012933">
    <property type="entry name" value="HicA_mRNA_interferase"/>
</dbReference>
<dbReference type="Proteomes" id="UP000178700">
    <property type="component" value="Unassembled WGS sequence"/>
</dbReference>
<evidence type="ECO:0000256" key="6">
    <source>
        <dbReference type="ARBA" id="ARBA00022884"/>
    </source>
</evidence>
<evidence type="ECO:0000256" key="4">
    <source>
        <dbReference type="ARBA" id="ARBA00022759"/>
    </source>
</evidence>
<dbReference type="Pfam" id="PF07927">
    <property type="entry name" value="HicA_toxin"/>
    <property type="match status" value="1"/>
</dbReference>
<keyword evidence="6" id="KW-0694">RNA-binding</keyword>
<reference evidence="8 9" key="1">
    <citation type="journal article" date="2016" name="Nat. Commun.">
        <title>Thousands of microbial genomes shed light on interconnected biogeochemical processes in an aquifer system.</title>
        <authorList>
            <person name="Anantharaman K."/>
            <person name="Brown C.T."/>
            <person name="Hug L.A."/>
            <person name="Sharon I."/>
            <person name="Castelle C.J."/>
            <person name="Probst A.J."/>
            <person name="Thomas B.C."/>
            <person name="Singh A."/>
            <person name="Wilkins M.J."/>
            <person name="Karaoz U."/>
            <person name="Brodie E.L."/>
            <person name="Williams K.H."/>
            <person name="Hubbard S.S."/>
            <person name="Banfield J.F."/>
        </authorList>
    </citation>
    <scope>NUCLEOTIDE SEQUENCE [LARGE SCALE GENOMIC DNA]</scope>
</reference>
<keyword evidence="5" id="KW-0378">Hydrolase</keyword>
<evidence type="ECO:0000256" key="1">
    <source>
        <dbReference type="ARBA" id="ARBA00006620"/>
    </source>
</evidence>
<accession>A0A1F6V4Q7</accession>
<sequence>MPRITPIHYKKLVKVFEYLDFRLDRQEGDHLIYVKNGTKRPVVIPMYDDVPIFIIKNDLKSADISRSEYQKILAII</sequence>
<dbReference type="InterPro" id="IPR038570">
    <property type="entry name" value="HicA_sf"/>
</dbReference>
<name>A0A1F6V4Q7_9BACT</name>
<dbReference type="GO" id="GO:0016787">
    <property type="term" value="F:hydrolase activity"/>
    <property type="evidence" value="ECO:0007669"/>
    <property type="project" value="UniProtKB-KW"/>
</dbReference>
<keyword evidence="3" id="KW-0540">Nuclease</keyword>
<comment type="caution">
    <text evidence="8">The sequence shown here is derived from an EMBL/GenBank/DDBJ whole genome shotgun (WGS) entry which is preliminary data.</text>
</comment>
<keyword evidence="4" id="KW-0255">Endonuclease</keyword>
<gene>
    <name evidence="8" type="ORF">A2642_03935</name>
</gene>
<dbReference type="Gene3D" id="3.30.920.30">
    <property type="entry name" value="Hypothetical protein"/>
    <property type="match status" value="1"/>
</dbReference>
<dbReference type="AlphaFoldDB" id="A0A1F6V4Q7"/>
<evidence type="ECO:0008006" key="10">
    <source>
        <dbReference type="Google" id="ProtNLM"/>
    </source>
</evidence>
<dbReference type="SUPFAM" id="SSF54786">
    <property type="entry name" value="YcfA/nrd intein domain"/>
    <property type="match status" value="1"/>
</dbReference>
<dbReference type="GO" id="GO:0004519">
    <property type="term" value="F:endonuclease activity"/>
    <property type="evidence" value="ECO:0007669"/>
    <property type="project" value="UniProtKB-KW"/>
</dbReference>
<keyword evidence="7" id="KW-0346">Stress response</keyword>
<dbReference type="EMBL" id="MFTJ01000047">
    <property type="protein sequence ID" value="OGI64602.1"/>
    <property type="molecule type" value="Genomic_DNA"/>
</dbReference>
<evidence type="ECO:0000256" key="2">
    <source>
        <dbReference type="ARBA" id="ARBA00022649"/>
    </source>
</evidence>
<evidence type="ECO:0000256" key="5">
    <source>
        <dbReference type="ARBA" id="ARBA00022801"/>
    </source>
</evidence>
<organism evidence="8 9">
    <name type="scientific">Candidatus Nomurabacteria bacterium RIFCSPHIGHO2_01_FULL_39_10</name>
    <dbReference type="NCBI Taxonomy" id="1801733"/>
    <lineage>
        <taxon>Bacteria</taxon>
        <taxon>Candidatus Nomuraibacteriota</taxon>
    </lineage>
</organism>
<protein>
    <recommendedName>
        <fullName evidence="10">Addiction module toxin, HicA family</fullName>
    </recommendedName>
</protein>
<evidence type="ECO:0000313" key="8">
    <source>
        <dbReference type="EMBL" id="OGI64602.1"/>
    </source>
</evidence>
<keyword evidence="2" id="KW-1277">Toxin-antitoxin system</keyword>
<proteinExistence type="inferred from homology"/>
<comment type="similarity">
    <text evidence="1">Belongs to the HicA mRNA interferase family.</text>
</comment>
<dbReference type="GO" id="GO:0003729">
    <property type="term" value="F:mRNA binding"/>
    <property type="evidence" value="ECO:0007669"/>
    <property type="project" value="InterPro"/>
</dbReference>
<evidence type="ECO:0000313" key="9">
    <source>
        <dbReference type="Proteomes" id="UP000178700"/>
    </source>
</evidence>
<evidence type="ECO:0000256" key="3">
    <source>
        <dbReference type="ARBA" id="ARBA00022722"/>
    </source>
</evidence>
<evidence type="ECO:0000256" key="7">
    <source>
        <dbReference type="ARBA" id="ARBA00023016"/>
    </source>
</evidence>